<evidence type="ECO:0000313" key="4">
    <source>
        <dbReference type="Proteomes" id="UP000028545"/>
    </source>
</evidence>
<dbReference type="SUPFAM" id="SSF53474">
    <property type="entry name" value="alpha/beta-Hydrolases"/>
    <property type="match status" value="1"/>
</dbReference>
<evidence type="ECO:0000259" key="2">
    <source>
        <dbReference type="Pfam" id="PF09994"/>
    </source>
</evidence>
<organism evidence="3 4">
    <name type="scientific">Pseudallescheria apiosperma</name>
    <name type="common">Scedosporium apiospermum</name>
    <dbReference type="NCBI Taxonomy" id="563466"/>
    <lineage>
        <taxon>Eukaryota</taxon>
        <taxon>Fungi</taxon>
        <taxon>Dikarya</taxon>
        <taxon>Ascomycota</taxon>
        <taxon>Pezizomycotina</taxon>
        <taxon>Sordariomycetes</taxon>
        <taxon>Hypocreomycetidae</taxon>
        <taxon>Microascales</taxon>
        <taxon>Microascaceae</taxon>
        <taxon>Scedosporium</taxon>
    </lineage>
</organism>
<dbReference type="OMA" id="DYGMANI"/>
<dbReference type="InterPro" id="IPR029058">
    <property type="entry name" value="AB_hydrolase_fold"/>
</dbReference>
<dbReference type="EMBL" id="JOWA01000087">
    <property type="protein sequence ID" value="KEZ44832.1"/>
    <property type="molecule type" value="Genomic_DNA"/>
</dbReference>
<proteinExistence type="predicted"/>
<dbReference type="RefSeq" id="XP_016644631.1">
    <property type="nucleotide sequence ID" value="XM_016785849.1"/>
</dbReference>
<name>A0A084GBX0_PSEDA</name>
<feature type="region of interest" description="Disordered" evidence="1">
    <location>
        <begin position="1"/>
        <end position="23"/>
    </location>
</feature>
<dbReference type="KEGG" id="sapo:SAPIO_CDS2953"/>
<dbReference type="PANTHER" id="PTHR33840:SF1">
    <property type="entry name" value="TLE1 PHOSPHOLIPASE DOMAIN-CONTAINING PROTEIN"/>
    <property type="match status" value="1"/>
</dbReference>
<comment type="caution">
    <text evidence="3">The sequence shown here is derived from an EMBL/GenBank/DDBJ whole genome shotgun (WGS) entry which is preliminary data.</text>
</comment>
<sequence>MAESQNSTPQVGSSSSSSSAKKHPYKKRLIMCCDGTWMNSDKGSEDRFGHTTLQVPSNVTRISRSFKRLCDDGCMQIINYESGVGTGSNTLDSITGGAFGTGLSERVREAYQFICANYCDGDEIILIGFSRGAYTVRSVAGMIGDIGLLTRDGTELFYPIFKDMENWMDKDYDDPFPTLPFSEKPKGANASKEYKARLERLGLTRVRQDGGTGDLIKVKAVGVWDTVGSLGIPEIEHAFQALALDETRPPFSPAVWERLPNNKLTTDLRQVWFPGNHGNVGGGWPDQGIANISLAWMMDQLASVGVEFDEKSLEKIFTRQVQHYDSLAKPSPSSTPSSSFSRKKEQILWAVEQIHSPNHPRRPWGLGEIKRASNPLYALAGKKARTPGLYHEVDAKTNQPKKEFLLDTNERIHPSVRVRLACKGLGLDDLGVWEAESLKKWKLVRVNAGAANNGGTNGIDANGNAVSETTEWWGPTKVEQEDIKDAGLWAWDYVGPSGDAPPVRRLMEERLGPYERYFLKLSGGTPNSYQWAGESFSEKK</sequence>
<dbReference type="GeneID" id="27722025"/>
<feature type="compositionally biased region" description="Polar residues" evidence="1">
    <location>
        <begin position="1"/>
        <end position="12"/>
    </location>
</feature>
<evidence type="ECO:0000256" key="1">
    <source>
        <dbReference type="SAM" id="MobiDB-lite"/>
    </source>
</evidence>
<reference evidence="3 4" key="1">
    <citation type="journal article" date="2014" name="Genome Announc.">
        <title>Draft genome sequence of the pathogenic fungus Scedosporium apiospermum.</title>
        <authorList>
            <person name="Vandeputte P."/>
            <person name="Ghamrawi S."/>
            <person name="Rechenmann M."/>
            <person name="Iltis A."/>
            <person name="Giraud S."/>
            <person name="Fleury M."/>
            <person name="Thornton C."/>
            <person name="Delhaes L."/>
            <person name="Meyer W."/>
            <person name="Papon N."/>
            <person name="Bouchara J.P."/>
        </authorList>
    </citation>
    <scope>NUCLEOTIDE SEQUENCE [LARGE SCALE GENOMIC DNA]</scope>
    <source>
        <strain evidence="3 4">IHEM 14462</strain>
    </source>
</reference>
<keyword evidence="4" id="KW-1185">Reference proteome</keyword>
<dbReference type="OrthoDB" id="3057168at2759"/>
<evidence type="ECO:0000313" key="3">
    <source>
        <dbReference type="EMBL" id="KEZ44832.1"/>
    </source>
</evidence>
<dbReference type="VEuPathDB" id="FungiDB:SAPIO_CDS2953"/>
<dbReference type="PANTHER" id="PTHR33840">
    <property type="match status" value="1"/>
</dbReference>
<dbReference type="AlphaFoldDB" id="A0A084GBX0"/>
<dbReference type="HOGENOM" id="CLU_005049_1_1_1"/>
<dbReference type="Pfam" id="PF09994">
    <property type="entry name" value="T6SS_Tle1-like_cat"/>
    <property type="match status" value="1"/>
</dbReference>
<dbReference type="InterPro" id="IPR018712">
    <property type="entry name" value="Tle1-like_cat"/>
</dbReference>
<feature type="domain" description="T6SS Phospholipase effector Tle1-like catalytic" evidence="2">
    <location>
        <begin position="27"/>
        <end position="300"/>
    </location>
</feature>
<gene>
    <name evidence="3" type="ORF">SAPIO_CDS2953</name>
</gene>
<protein>
    <recommendedName>
        <fullName evidence="2">T6SS Phospholipase effector Tle1-like catalytic domain-containing protein</fullName>
    </recommendedName>
</protein>
<accession>A0A084GBX0</accession>
<dbReference type="Proteomes" id="UP000028545">
    <property type="component" value="Unassembled WGS sequence"/>
</dbReference>